<dbReference type="AlphaFoldDB" id="A0A840AL97"/>
<keyword evidence="3" id="KW-1185">Reference proteome</keyword>
<evidence type="ECO:0000256" key="1">
    <source>
        <dbReference type="SAM" id="Phobius"/>
    </source>
</evidence>
<keyword evidence="1" id="KW-1133">Transmembrane helix</keyword>
<evidence type="ECO:0000313" key="3">
    <source>
        <dbReference type="Proteomes" id="UP000553963"/>
    </source>
</evidence>
<proteinExistence type="predicted"/>
<dbReference type="Proteomes" id="UP000553963">
    <property type="component" value="Unassembled WGS sequence"/>
</dbReference>
<feature type="transmembrane region" description="Helical" evidence="1">
    <location>
        <begin position="6"/>
        <end position="28"/>
    </location>
</feature>
<gene>
    <name evidence="2" type="ORF">GGR25_002139</name>
</gene>
<organism evidence="2 3">
    <name type="scientific">Kaistia hirudinis</name>
    <dbReference type="NCBI Taxonomy" id="1293440"/>
    <lineage>
        <taxon>Bacteria</taxon>
        <taxon>Pseudomonadati</taxon>
        <taxon>Pseudomonadota</taxon>
        <taxon>Alphaproteobacteria</taxon>
        <taxon>Hyphomicrobiales</taxon>
        <taxon>Kaistiaceae</taxon>
        <taxon>Kaistia</taxon>
    </lineage>
</organism>
<evidence type="ECO:0000313" key="2">
    <source>
        <dbReference type="EMBL" id="MBB3931089.1"/>
    </source>
</evidence>
<sequence>MQSVLIRFVAFVVLSVAGSSILALPYLIAN</sequence>
<accession>A0A840AL97</accession>
<name>A0A840AL97_9HYPH</name>
<comment type="caution">
    <text evidence="2">The sequence shown here is derived from an EMBL/GenBank/DDBJ whole genome shotgun (WGS) entry which is preliminary data.</text>
</comment>
<protein>
    <submittedName>
        <fullName evidence="2">Uncharacterized protein</fullName>
    </submittedName>
</protein>
<keyword evidence="1" id="KW-0812">Transmembrane</keyword>
<keyword evidence="1" id="KW-0472">Membrane</keyword>
<dbReference type="EMBL" id="JACIDS010000003">
    <property type="protein sequence ID" value="MBB3931089.1"/>
    <property type="molecule type" value="Genomic_DNA"/>
</dbReference>
<reference evidence="2 3" key="1">
    <citation type="submission" date="2020-08" db="EMBL/GenBank/DDBJ databases">
        <title>Genomic Encyclopedia of Type Strains, Phase IV (KMG-IV): sequencing the most valuable type-strain genomes for metagenomic binning, comparative biology and taxonomic classification.</title>
        <authorList>
            <person name="Goeker M."/>
        </authorList>
    </citation>
    <scope>NUCLEOTIDE SEQUENCE [LARGE SCALE GENOMIC DNA]</scope>
    <source>
        <strain evidence="2 3">DSM 25966</strain>
    </source>
</reference>